<sequence length="83" mass="9916">MFASFNYTNFKLLRMSQTDQIEQVRKTFVLDAELADKLEKDAFWSRRSIKDVLQNILEDHYKNKEFDPYPKGYKKPAVGRKPQ</sequence>
<feature type="compositionally biased region" description="Basic residues" evidence="1">
    <location>
        <begin position="72"/>
        <end position="83"/>
    </location>
</feature>
<feature type="region of interest" description="Disordered" evidence="1">
    <location>
        <begin position="64"/>
        <end position="83"/>
    </location>
</feature>
<dbReference type="SUPFAM" id="SSF47598">
    <property type="entry name" value="Ribbon-helix-helix"/>
    <property type="match status" value="1"/>
</dbReference>
<evidence type="ECO:0000313" key="2">
    <source>
        <dbReference type="EMBL" id="GGC55497.1"/>
    </source>
</evidence>
<accession>A0ABQ1N6G9</accession>
<comment type="caution">
    <text evidence="2">The sequence shown here is derived from an EMBL/GenBank/DDBJ whole genome shotgun (WGS) entry which is preliminary data.</text>
</comment>
<protein>
    <submittedName>
        <fullName evidence="2">Uncharacterized protein</fullName>
    </submittedName>
</protein>
<gene>
    <name evidence="2" type="ORF">GCM10011506_46450</name>
</gene>
<keyword evidence="3" id="KW-1185">Reference proteome</keyword>
<dbReference type="EMBL" id="BMEC01000023">
    <property type="protein sequence ID" value="GGC55497.1"/>
    <property type="molecule type" value="Genomic_DNA"/>
</dbReference>
<organism evidence="2 3">
    <name type="scientific">Marivirga lumbricoides</name>
    <dbReference type="NCBI Taxonomy" id="1046115"/>
    <lineage>
        <taxon>Bacteria</taxon>
        <taxon>Pseudomonadati</taxon>
        <taxon>Bacteroidota</taxon>
        <taxon>Cytophagia</taxon>
        <taxon>Cytophagales</taxon>
        <taxon>Marivirgaceae</taxon>
        <taxon>Marivirga</taxon>
    </lineage>
</organism>
<dbReference type="InterPro" id="IPR010985">
    <property type="entry name" value="Ribbon_hlx_hlx"/>
</dbReference>
<name>A0ABQ1N6G9_9BACT</name>
<reference evidence="3" key="1">
    <citation type="journal article" date="2019" name="Int. J. Syst. Evol. Microbiol.">
        <title>The Global Catalogue of Microorganisms (GCM) 10K type strain sequencing project: providing services to taxonomists for standard genome sequencing and annotation.</title>
        <authorList>
            <consortium name="The Broad Institute Genomics Platform"/>
            <consortium name="The Broad Institute Genome Sequencing Center for Infectious Disease"/>
            <person name="Wu L."/>
            <person name="Ma J."/>
        </authorList>
    </citation>
    <scope>NUCLEOTIDE SEQUENCE [LARGE SCALE GENOMIC DNA]</scope>
    <source>
        <strain evidence="3">CGMCC 1.10832</strain>
    </source>
</reference>
<proteinExistence type="predicted"/>
<evidence type="ECO:0000256" key="1">
    <source>
        <dbReference type="SAM" id="MobiDB-lite"/>
    </source>
</evidence>
<dbReference type="Proteomes" id="UP000636010">
    <property type="component" value="Unassembled WGS sequence"/>
</dbReference>
<evidence type="ECO:0000313" key="3">
    <source>
        <dbReference type="Proteomes" id="UP000636010"/>
    </source>
</evidence>